<dbReference type="InterPro" id="IPR010499">
    <property type="entry name" value="AraC_E-bd"/>
</dbReference>
<keyword evidence="4" id="KW-1185">Reference proteome</keyword>
<name>A0A369BNB2_9BACL</name>
<reference evidence="3 4" key="1">
    <citation type="submission" date="2018-07" db="EMBL/GenBank/DDBJ databases">
        <title>Genomic Encyclopedia of Type Strains, Phase III (KMG-III): the genomes of soil and plant-associated and newly described type strains.</title>
        <authorList>
            <person name="Whitman W."/>
        </authorList>
    </citation>
    <scope>NUCLEOTIDE SEQUENCE [LARGE SCALE GENOMIC DNA]</scope>
    <source>
        <strain evidence="3 4">CECT 8333</strain>
    </source>
</reference>
<evidence type="ECO:0000256" key="1">
    <source>
        <dbReference type="ARBA" id="ARBA00023125"/>
    </source>
</evidence>
<protein>
    <submittedName>
        <fullName evidence="3">DNA-binding transcriptional MerR regulator</fullName>
    </submittedName>
</protein>
<dbReference type="InterPro" id="IPR047057">
    <property type="entry name" value="MerR_fam"/>
</dbReference>
<dbReference type="PROSITE" id="PS00552">
    <property type="entry name" value="HTH_MERR_1"/>
    <property type="match status" value="1"/>
</dbReference>
<dbReference type="AlphaFoldDB" id="A0A369BNB2"/>
<dbReference type="PANTHER" id="PTHR30204:SF97">
    <property type="entry name" value="MERR FAMILY REGULATORY PROTEIN"/>
    <property type="match status" value="1"/>
</dbReference>
<dbReference type="SUPFAM" id="SSF46955">
    <property type="entry name" value="Putative DNA-binding domain"/>
    <property type="match status" value="1"/>
</dbReference>
<dbReference type="SUPFAM" id="SSF55136">
    <property type="entry name" value="Probable bacterial effector-binding domain"/>
    <property type="match status" value="1"/>
</dbReference>
<dbReference type="Pfam" id="PF06445">
    <property type="entry name" value="GyrI-like"/>
    <property type="match status" value="1"/>
</dbReference>
<dbReference type="GO" id="GO:0003677">
    <property type="term" value="F:DNA binding"/>
    <property type="evidence" value="ECO:0007669"/>
    <property type="project" value="UniProtKB-KW"/>
</dbReference>
<dbReference type="SMART" id="SM00422">
    <property type="entry name" value="HTH_MERR"/>
    <property type="match status" value="1"/>
</dbReference>
<dbReference type="InterPro" id="IPR029442">
    <property type="entry name" value="GyrI-like"/>
</dbReference>
<dbReference type="InterPro" id="IPR011256">
    <property type="entry name" value="Reg_factor_effector_dom_sf"/>
</dbReference>
<keyword evidence="1 3" id="KW-0238">DNA-binding</keyword>
<sequence>MHNLARSRKGGFAVFKIGEFSKLTQVSIRMLRYYDETGLLKPARIDNDSGYRYYSVEQISLLHKIIFLRDTGFTVSEIALAISNWESCFVTRQLRDKRQEIVYGIRKEQEKLKKIEMALRDIHADNMAVHCNVTLKSVPSYKVLSLRRIIPDYFSEGSLWMELTRYIEAEGLAIPQSSKTFAVYHDKDFKERDVDVEVCVVVDEVLRKSSDGFTFHETEQIDTMACALVDGPYENIGSAFLALARWLHLHEQYSMVGLNRQICHKGPWNEENPECYLTEIQIPVVKQK</sequence>
<dbReference type="GO" id="GO:0003700">
    <property type="term" value="F:DNA-binding transcription factor activity"/>
    <property type="evidence" value="ECO:0007669"/>
    <property type="project" value="InterPro"/>
</dbReference>
<dbReference type="EMBL" id="QPJW01000001">
    <property type="protein sequence ID" value="RCX23033.1"/>
    <property type="molecule type" value="Genomic_DNA"/>
</dbReference>
<organism evidence="3 4">
    <name type="scientific">Fontibacillus phaseoli</name>
    <dbReference type="NCBI Taxonomy" id="1416533"/>
    <lineage>
        <taxon>Bacteria</taxon>
        <taxon>Bacillati</taxon>
        <taxon>Bacillota</taxon>
        <taxon>Bacilli</taxon>
        <taxon>Bacillales</taxon>
        <taxon>Paenibacillaceae</taxon>
        <taxon>Fontibacillus</taxon>
    </lineage>
</organism>
<dbReference type="InterPro" id="IPR000551">
    <property type="entry name" value="MerR-type_HTH_dom"/>
</dbReference>
<dbReference type="Proteomes" id="UP000253090">
    <property type="component" value="Unassembled WGS sequence"/>
</dbReference>
<dbReference type="Gene3D" id="1.10.1660.10">
    <property type="match status" value="1"/>
</dbReference>
<dbReference type="Gene3D" id="3.20.80.10">
    <property type="entry name" value="Regulatory factor, effector binding domain"/>
    <property type="match status" value="1"/>
</dbReference>
<comment type="caution">
    <text evidence="3">The sequence shown here is derived from an EMBL/GenBank/DDBJ whole genome shotgun (WGS) entry which is preliminary data.</text>
</comment>
<dbReference type="CDD" id="cd01107">
    <property type="entry name" value="HTH_BmrR"/>
    <property type="match status" value="1"/>
</dbReference>
<accession>A0A369BNB2</accession>
<feature type="domain" description="HTH merR-type" evidence="2">
    <location>
        <begin position="14"/>
        <end position="84"/>
    </location>
</feature>
<proteinExistence type="predicted"/>
<dbReference type="Pfam" id="PF13411">
    <property type="entry name" value="MerR_1"/>
    <property type="match status" value="1"/>
</dbReference>
<dbReference type="PANTHER" id="PTHR30204">
    <property type="entry name" value="REDOX-CYCLING DRUG-SENSING TRANSCRIPTIONAL ACTIVATOR SOXR"/>
    <property type="match status" value="1"/>
</dbReference>
<gene>
    <name evidence="3" type="ORF">DFP94_101625</name>
</gene>
<dbReference type="InterPro" id="IPR009061">
    <property type="entry name" value="DNA-bd_dom_put_sf"/>
</dbReference>
<evidence type="ECO:0000259" key="2">
    <source>
        <dbReference type="PROSITE" id="PS50937"/>
    </source>
</evidence>
<dbReference type="SMART" id="SM00871">
    <property type="entry name" value="AraC_E_bind"/>
    <property type="match status" value="1"/>
</dbReference>
<evidence type="ECO:0000313" key="3">
    <source>
        <dbReference type="EMBL" id="RCX23033.1"/>
    </source>
</evidence>
<dbReference type="OrthoDB" id="9773308at2"/>
<evidence type="ECO:0000313" key="4">
    <source>
        <dbReference type="Proteomes" id="UP000253090"/>
    </source>
</evidence>
<dbReference type="PROSITE" id="PS50937">
    <property type="entry name" value="HTH_MERR_2"/>
    <property type="match status" value="1"/>
</dbReference>
<dbReference type="RefSeq" id="WP_114494955.1">
    <property type="nucleotide sequence ID" value="NZ_QPJW01000001.1"/>
</dbReference>